<dbReference type="PANTHER" id="PTHR11910">
    <property type="entry name" value="ATP SYNTHASE DELTA CHAIN"/>
    <property type="match status" value="1"/>
</dbReference>
<name>A0AAV7JCW6_9METZ</name>
<keyword evidence="3" id="KW-0813">Transport</keyword>
<dbReference type="Gene3D" id="1.10.520.20">
    <property type="entry name" value="N-terminal domain of the delta subunit of the F1F0-ATP synthase"/>
    <property type="match status" value="1"/>
</dbReference>
<dbReference type="InterPro" id="IPR026015">
    <property type="entry name" value="ATP_synth_OSCP/delta_N_sf"/>
</dbReference>
<evidence type="ECO:0000256" key="2">
    <source>
        <dbReference type="ARBA" id="ARBA00007046"/>
    </source>
</evidence>
<evidence type="ECO:0000256" key="3">
    <source>
        <dbReference type="ARBA" id="ARBA00022448"/>
    </source>
</evidence>
<dbReference type="NCBIfam" id="TIGR01145">
    <property type="entry name" value="ATP_synt_delta"/>
    <property type="match status" value="1"/>
</dbReference>
<comment type="similarity">
    <text evidence="2">Belongs to the ATPase delta chain family.</text>
</comment>
<comment type="subcellular location">
    <subcellularLocation>
        <location evidence="1">Membrane</location>
    </subcellularLocation>
</comment>
<evidence type="ECO:0000256" key="4">
    <source>
        <dbReference type="ARBA" id="ARBA00022781"/>
    </source>
</evidence>
<comment type="caution">
    <text evidence="9">The sequence shown here is derived from an EMBL/GenBank/DDBJ whole genome shotgun (WGS) entry which is preliminary data.</text>
</comment>
<dbReference type="GO" id="GO:0016020">
    <property type="term" value="C:membrane"/>
    <property type="evidence" value="ECO:0007669"/>
    <property type="project" value="UniProtKB-SubCell"/>
</dbReference>
<dbReference type="AlphaFoldDB" id="A0AAV7JCW6"/>
<dbReference type="Pfam" id="PF00213">
    <property type="entry name" value="OSCP"/>
    <property type="match status" value="1"/>
</dbReference>
<evidence type="ECO:0000256" key="8">
    <source>
        <dbReference type="ARBA" id="ARBA00033369"/>
    </source>
</evidence>
<organism evidence="9 10">
    <name type="scientific">Oopsacas minuta</name>
    <dbReference type="NCBI Taxonomy" id="111878"/>
    <lineage>
        <taxon>Eukaryota</taxon>
        <taxon>Metazoa</taxon>
        <taxon>Porifera</taxon>
        <taxon>Hexactinellida</taxon>
        <taxon>Hexasterophora</taxon>
        <taxon>Lyssacinosida</taxon>
        <taxon>Leucopsacidae</taxon>
        <taxon>Oopsacas</taxon>
    </lineage>
</organism>
<keyword evidence="10" id="KW-1185">Reference proteome</keyword>
<keyword evidence="4" id="KW-0375">Hydrogen ion transport</keyword>
<dbReference type="GO" id="GO:0046933">
    <property type="term" value="F:proton-transporting ATP synthase activity, rotational mechanism"/>
    <property type="evidence" value="ECO:0007669"/>
    <property type="project" value="InterPro"/>
</dbReference>
<evidence type="ECO:0000313" key="9">
    <source>
        <dbReference type="EMBL" id="KAI6646602.1"/>
    </source>
</evidence>
<gene>
    <name evidence="9" type="ORF">LOD99_12723</name>
</gene>
<evidence type="ECO:0000313" key="10">
    <source>
        <dbReference type="Proteomes" id="UP001165289"/>
    </source>
</evidence>
<dbReference type="SUPFAM" id="SSF47928">
    <property type="entry name" value="N-terminal domain of the delta subunit of the F1F0-ATP synthase"/>
    <property type="match status" value="1"/>
</dbReference>
<keyword evidence="7" id="KW-0066">ATP synthesis</keyword>
<evidence type="ECO:0000256" key="7">
    <source>
        <dbReference type="ARBA" id="ARBA00023310"/>
    </source>
</evidence>
<evidence type="ECO:0000256" key="5">
    <source>
        <dbReference type="ARBA" id="ARBA00023065"/>
    </source>
</evidence>
<dbReference type="Proteomes" id="UP001165289">
    <property type="component" value="Unassembled WGS sequence"/>
</dbReference>
<dbReference type="HAMAP" id="MF_01416">
    <property type="entry name" value="ATP_synth_delta_bact"/>
    <property type="match status" value="1"/>
</dbReference>
<evidence type="ECO:0000256" key="6">
    <source>
        <dbReference type="ARBA" id="ARBA00023136"/>
    </source>
</evidence>
<sequence length="208" mass="23358">MKRFFITKLSTNNIYAIKGATVKPPIQIFGLEGRYAHALYSAAVRGKKENVVEKDLDTFANLLKKDKALHEFVNDPTLKRKSKLEKLNTILLQQKFDKITMNFFEVLADNNRLSRVKNIGVAFSQLMSASRGEIECTVISAQKLDANNTKALETALKGFLKPSEVLKLNLKVDNSLLGGLIVELKDKYIDMSTATKIRKISNILKQAI</sequence>
<keyword evidence="6" id="KW-0472">Membrane</keyword>
<proteinExistence type="inferred from homology"/>
<evidence type="ECO:0000256" key="1">
    <source>
        <dbReference type="ARBA" id="ARBA00004370"/>
    </source>
</evidence>
<keyword evidence="5" id="KW-0406">Ion transport</keyword>
<dbReference type="PRINTS" id="PR00125">
    <property type="entry name" value="ATPASEDELTA"/>
</dbReference>
<dbReference type="InterPro" id="IPR000711">
    <property type="entry name" value="ATPase_OSCP/dsu"/>
</dbReference>
<dbReference type="EMBL" id="JAKMXF010000354">
    <property type="protein sequence ID" value="KAI6646602.1"/>
    <property type="molecule type" value="Genomic_DNA"/>
</dbReference>
<protein>
    <recommendedName>
        <fullName evidence="8">Oligomycin sensitivity conferral protein</fullName>
    </recommendedName>
</protein>
<reference evidence="9 10" key="1">
    <citation type="journal article" date="2023" name="BMC Biol.">
        <title>The compact genome of the sponge Oopsacas minuta (Hexactinellida) is lacking key metazoan core genes.</title>
        <authorList>
            <person name="Santini S."/>
            <person name="Schenkelaars Q."/>
            <person name="Jourda C."/>
            <person name="Duchesne M."/>
            <person name="Belahbib H."/>
            <person name="Rocher C."/>
            <person name="Selva M."/>
            <person name="Riesgo A."/>
            <person name="Vervoort M."/>
            <person name="Leys S.P."/>
            <person name="Kodjabachian L."/>
            <person name="Le Bivic A."/>
            <person name="Borchiellini C."/>
            <person name="Claverie J.M."/>
            <person name="Renard E."/>
        </authorList>
    </citation>
    <scope>NUCLEOTIDE SEQUENCE [LARGE SCALE GENOMIC DNA]</scope>
    <source>
        <strain evidence="9">SPO-2</strain>
    </source>
</reference>
<accession>A0AAV7JCW6</accession>